<dbReference type="InterPro" id="IPR050151">
    <property type="entry name" value="Class-I_Pyr_Nuc-Dis_Oxidored"/>
</dbReference>
<evidence type="ECO:0000256" key="4">
    <source>
        <dbReference type="ARBA" id="ARBA00022827"/>
    </source>
</evidence>
<keyword evidence="6" id="KW-0520">NAD</keyword>
<proteinExistence type="inferred from homology"/>
<sequence>MDCDVAVLGGGPGGYTAAIRAAQLGAKVVCIEKEPDLGGTCLRVGCVPTKAWVQSAHFLHQARESFPKLGVNVAEPVLDFTKANEWKTGVVKQMTGGIAQLLKANGVEWVKGAGTFTGPNTISVAGGEDVTFKSAIIATGAYPVRPPIPGLDSSLCVDSTGLLAQTEIPRRLVVLGGGIIGCEFASIFNEFGSEVTIVEMLPRLIPQEDDDAAKELAKQFGRKGITLHLGKQCTKVEQSGSTLTVHFGEGESVEADLMLVAVGRTPLVEGIGLEAAGVAFDRKGITTDERRRTSVAHIYAVGDCAGYWQLAHTAFREGEVAAENACGHDSVIGNPAVPRPIYTSPEIAGVGLTEAQAREQYGDAVAIGMFPWVANARAVMQDDTTGWVKTIHETHYGELLGLVMVGPHVTDMIEVGVVALDSESTVETIADGIAPHPTLSEAIKEAGLVALGRAIHLPNKKRK</sequence>
<dbReference type="InterPro" id="IPR036188">
    <property type="entry name" value="FAD/NAD-bd_sf"/>
</dbReference>
<comment type="cofactor">
    <cofactor evidence="1">
        <name>FAD</name>
        <dbReference type="ChEBI" id="CHEBI:57692"/>
    </cofactor>
</comment>
<evidence type="ECO:0000313" key="11">
    <source>
        <dbReference type="EMBL" id="CAB4690474.1"/>
    </source>
</evidence>
<evidence type="ECO:0000256" key="5">
    <source>
        <dbReference type="ARBA" id="ARBA00023002"/>
    </source>
</evidence>
<dbReference type="GO" id="GO:0004148">
    <property type="term" value="F:dihydrolipoyl dehydrogenase (NADH) activity"/>
    <property type="evidence" value="ECO:0007669"/>
    <property type="project" value="InterPro"/>
</dbReference>
<dbReference type="EMBL" id="CAEZXP010000001">
    <property type="protein sequence ID" value="CAB4690474.1"/>
    <property type="molecule type" value="Genomic_DNA"/>
</dbReference>
<feature type="domain" description="Pyridine nucleotide-disulphide oxidoreductase dimerisation" evidence="9">
    <location>
        <begin position="337"/>
        <end position="446"/>
    </location>
</feature>
<dbReference type="PIRSF" id="PIRSF000350">
    <property type="entry name" value="Mercury_reductase_MerA"/>
    <property type="match status" value="1"/>
</dbReference>
<evidence type="ECO:0000256" key="2">
    <source>
        <dbReference type="ARBA" id="ARBA00007532"/>
    </source>
</evidence>
<dbReference type="GO" id="GO:0006103">
    <property type="term" value="P:2-oxoglutarate metabolic process"/>
    <property type="evidence" value="ECO:0007669"/>
    <property type="project" value="TreeGrafter"/>
</dbReference>
<comment type="similarity">
    <text evidence="2">Belongs to the class-I pyridine nucleotide-disulfide oxidoreductase family.</text>
</comment>
<dbReference type="PANTHER" id="PTHR22912">
    <property type="entry name" value="DISULFIDE OXIDOREDUCTASE"/>
    <property type="match status" value="1"/>
</dbReference>
<dbReference type="Pfam" id="PF02852">
    <property type="entry name" value="Pyr_redox_dim"/>
    <property type="match status" value="1"/>
</dbReference>
<keyword evidence="8" id="KW-0676">Redox-active center</keyword>
<evidence type="ECO:0000256" key="7">
    <source>
        <dbReference type="ARBA" id="ARBA00023157"/>
    </source>
</evidence>
<protein>
    <submittedName>
        <fullName evidence="11">Unannotated protein</fullName>
    </submittedName>
</protein>
<dbReference type="Gene3D" id="3.50.50.60">
    <property type="entry name" value="FAD/NAD(P)-binding domain"/>
    <property type="match status" value="2"/>
</dbReference>
<keyword evidence="4" id="KW-0274">FAD</keyword>
<dbReference type="InterPro" id="IPR016156">
    <property type="entry name" value="FAD/NAD-linked_Rdtase_dimer_sf"/>
</dbReference>
<organism evidence="11">
    <name type="scientific">freshwater metagenome</name>
    <dbReference type="NCBI Taxonomy" id="449393"/>
    <lineage>
        <taxon>unclassified sequences</taxon>
        <taxon>metagenomes</taxon>
        <taxon>ecological metagenomes</taxon>
    </lineage>
</organism>
<dbReference type="InterPro" id="IPR006258">
    <property type="entry name" value="Lipoamide_DH"/>
</dbReference>
<dbReference type="PRINTS" id="PR00411">
    <property type="entry name" value="PNDRDTASEI"/>
</dbReference>
<dbReference type="FunFam" id="3.30.390.30:FF:000001">
    <property type="entry name" value="Dihydrolipoyl dehydrogenase"/>
    <property type="match status" value="1"/>
</dbReference>
<dbReference type="Gene3D" id="3.30.390.30">
    <property type="match status" value="1"/>
</dbReference>
<evidence type="ECO:0000256" key="3">
    <source>
        <dbReference type="ARBA" id="ARBA00022630"/>
    </source>
</evidence>
<evidence type="ECO:0000256" key="8">
    <source>
        <dbReference type="ARBA" id="ARBA00023284"/>
    </source>
</evidence>
<dbReference type="PANTHER" id="PTHR22912:SF151">
    <property type="entry name" value="DIHYDROLIPOYL DEHYDROGENASE, MITOCHONDRIAL"/>
    <property type="match status" value="1"/>
</dbReference>
<dbReference type="InterPro" id="IPR004099">
    <property type="entry name" value="Pyr_nucl-diS_OxRdtase_dimer"/>
</dbReference>
<evidence type="ECO:0000259" key="10">
    <source>
        <dbReference type="Pfam" id="PF07992"/>
    </source>
</evidence>
<dbReference type="SUPFAM" id="SSF55424">
    <property type="entry name" value="FAD/NAD-linked reductases, dimerisation (C-terminal) domain"/>
    <property type="match status" value="1"/>
</dbReference>
<dbReference type="Pfam" id="PF07992">
    <property type="entry name" value="Pyr_redox_2"/>
    <property type="match status" value="1"/>
</dbReference>
<evidence type="ECO:0000259" key="9">
    <source>
        <dbReference type="Pfam" id="PF02852"/>
    </source>
</evidence>
<reference evidence="11" key="1">
    <citation type="submission" date="2020-05" db="EMBL/GenBank/DDBJ databases">
        <authorList>
            <person name="Chiriac C."/>
            <person name="Salcher M."/>
            <person name="Ghai R."/>
            <person name="Kavagutti S V."/>
        </authorList>
    </citation>
    <scope>NUCLEOTIDE SEQUENCE</scope>
</reference>
<dbReference type="InterPro" id="IPR023753">
    <property type="entry name" value="FAD/NAD-binding_dom"/>
</dbReference>
<dbReference type="InterPro" id="IPR001100">
    <property type="entry name" value="Pyr_nuc-diS_OxRdtase"/>
</dbReference>
<accession>A0A6J6P1J3</accession>
<keyword evidence="3" id="KW-0285">Flavoprotein</keyword>
<dbReference type="AlphaFoldDB" id="A0A6J6P1J3"/>
<dbReference type="InterPro" id="IPR012999">
    <property type="entry name" value="Pyr_OxRdtase_I_AS"/>
</dbReference>
<evidence type="ECO:0000256" key="1">
    <source>
        <dbReference type="ARBA" id="ARBA00001974"/>
    </source>
</evidence>
<name>A0A6J6P1J3_9ZZZZ</name>
<keyword evidence="7" id="KW-1015">Disulfide bond</keyword>
<dbReference type="PROSITE" id="PS00076">
    <property type="entry name" value="PYRIDINE_REDOX_1"/>
    <property type="match status" value="1"/>
</dbReference>
<dbReference type="GO" id="GO:0005737">
    <property type="term" value="C:cytoplasm"/>
    <property type="evidence" value="ECO:0007669"/>
    <property type="project" value="UniProtKB-ARBA"/>
</dbReference>
<keyword evidence="5" id="KW-0560">Oxidoreductase</keyword>
<dbReference type="PRINTS" id="PR00368">
    <property type="entry name" value="FADPNR"/>
</dbReference>
<dbReference type="SUPFAM" id="SSF51905">
    <property type="entry name" value="FAD/NAD(P)-binding domain"/>
    <property type="match status" value="1"/>
</dbReference>
<dbReference type="GO" id="GO:0050660">
    <property type="term" value="F:flavin adenine dinucleotide binding"/>
    <property type="evidence" value="ECO:0007669"/>
    <property type="project" value="InterPro"/>
</dbReference>
<gene>
    <name evidence="11" type="ORF">UFOPK2399_00677</name>
</gene>
<feature type="domain" description="FAD/NAD(P)-binding" evidence="10">
    <location>
        <begin position="4"/>
        <end position="318"/>
    </location>
</feature>
<evidence type="ECO:0000256" key="6">
    <source>
        <dbReference type="ARBA" id="ARBA00023027"/>
    </source>
</evidence>
<dbReference type="NCBIfam" id="TIGR01350">
    <property type="entry name" value="lipoamide_DH"/>
    <property type="match status" value="1"/>
</dbReference>